<organism evidence="8 9">
    <name type="scientific">Chitinophaga cymbidii</name>
    <dbReference type="NCBI Taxonomy" id="1096750"/>
    <lineage>
        <taxon>Bacteria</taxon>
        <taxon>Pseudomonadati</taxon>
        <taxon>Bacteroidota</taxon>
        <taxon>Chitinophagia</taxon>
        <taxon>Chitinophagales</taxon>
        <taxon>Chitinophagaceae</taxon>
        <taxon>Chitinophaga</taxon>
    </lineage>
</organism>
<evidence type="ECO:0000259" key="6">
    <source>
        <dbReference type="Pfam" id="PF07980"/>
    </source>
</evidence>
<reference evidence="8 9" key="1">
    <citation type="submission" date="2019-07" db="EMBL/GenBank/DDBJ databases">
        <title>Whole genome shotgun sequence of Chitinophaga cymbidii NBRC 109752.</title>
        <authorList>
            <person name="Hosoyama A."/>
            <person name="Uohara A."/>
            <person name="Ohji S."/>
            <person name="Ichikawa N."/>
        </authorList>
    </citation>
    <scope>NUCLEOTIDE SEQUENCE [LARGE SCALE GENOMIC DNA]</scope>
    <source>
        <strain evidence="8 9">NBRC 109752</strain>
    </source>
</reference>
<keyword evidence="5" id="KW-0998">Cell outer membrane</keyword>
<evidence type="ECO:0000256" key="1">
    <source>
        <dbReference type="ARBA" id="ARBA00004442"/>
    </source>
</evidence>
<proteinExistence type="inferred from homology"/>
<dbReference type="EMBL" id="BKAU01000002">
    <property type="protein sequence ID" value="GEP96616.1"/>
    <property type="molecule type" value="Genomic_DNA"/>
</dbReference>
<evidence type="ECO:0008006" key="10">
    <source>
        <dbReference type="Google" id="ProtNLM"/>
    </source>
</evidence>
<comment type="similarity">
    <text evidence="2">Belongs to the SusD family.</text>
</comment>
<gene>
    <name evidence="8" type="ORF">CCY01nite_28760</name>
</gene>
<evidence type="ECO:0000256" key="5">
    <source>
        <dbReference type="ARBA" id="ARBA00023237"/>
    </source>
</evidence>
<dbReference type="PROSITE" id="PS51257">
    <property type="entry name" value="PROKAR_LIPOPROTEIN"/>
    <property type="match status" value="1"/>
</dbReference>
<dbReference type="Gene3D" id="1.25.40.390">
    <property type="match status" value="1"/>
</dbReference>
<keyword evidence="3" id="KW-0732">Signal</keyword>
<keyword evidence="4" id="KW-0472">Membrane</keyword>
<accession>A0A512RLQ0</accession>
<dbReference type="GO" id="GO:0009279">
    <property type="term" value="C:cell outer membrane"/>
    <property type="evidence" value="ECO:0007669"/>
    <property type="project" value="UniProtKB-SubCell"/>
</dbReference>
<dbReference type="AlphaFoldDB" id="A0A512RLQ0"/>
<evidence type="ECO:0000256" key="2">
    <source>
        <dbReference type="ARBA" id="ARBA00006275"/>
    </source>
</evidence>
<protein>
    <recommendedName>
        <fullName evidence="10">Starch-binding protein</fullName>
    </recommendedName>
</protein>
<keyword evidence="9" id="KW-1185">Reference proteome</keyword>
<sequence length="579" mass="64870">MQIRSILLLLLAGCSFLACKKDFLERYPQSEISPQLFFNTEKDLELYTNSFYASLPGDGIFTADFSSDNVNVSAIDEVVTGRRRVFTDAASAGWTWTALYNVNYFLEQYDKPSIPAEARNHYGGVARFFRAWFYFEKLARFGDLPWYSKSLNAGSPELYKARDPRTLIVDSIIADLDFAAANLRSAKTPARISKWTALAFKSRVCLFEGTFRKYHPEFELQGSADALLQEAADAANEVMTDGPYKVATGDPANVYLNLFAAQTPNTNEFILSRLYGLAVNKSHAANQIFTSPTRGNPGLTKSLIESYLMSDGSRFSATPGSATMPFWEEVANRDPRLAQTIRTPGYTRIGATTPLVPDYANSFTGYQNIKFVSTPDQDAAAYTPLPIIRYAEVLLNYAEAMAELQQLTQTEADRSINLLRARVNMPGLTVSGLTADPFLTAQYQHTTDPVVLEVRRERRIELAMEGFRFNDLMRWKEGHLLAEVFYGAYYPAKGTYDLDGDGKDDIAVVDTKPSPSTPGLQYFVLQPDKALSEGDKGKIIVHANVEKTFDEDKDYLYPLPLSELLLNPKLEQNDNWPKQ</sequence>
<evidence type="ECO:0000256" key="4">
    <source>
        <dbReference type="ARBA" id="ARBA00023136"/>
    </source>
</evidence>
<feature type="domain" description="SusD-like N-terminal" evidence="7">
    <location>
        <begin position="22"/>
        <end position="206"/>
    </location>
</feature>
<dbReference type="SUPFAM" id="SSF48452">
    <property type="entry name" value="TPR-like"/>
    <property type="match status" value="1"/>
</dbReference>
<comment type="caution">
    <text evidence="8">The sequence shown here is derived from an EMBL/GenBank/DDBJ whole genome shotgun (WGS) entry which is preliminary data.</text>
</comment>
<feature type="domain" description="RagB/SusD" evidence="6">
    <location>
        <begin position="295"/>
        <end position="576"/>
    </location>
</feature>
<comment type="subcellular location">
    <subcellularLocation>
        <location evidence="1">Cell outer membrane</location>
    </subcellularLocation>
</comment>
<dbReference type="Pfam" id="PF14322">
    <property type="entry name" value="SusD-like_3"/>
    <property type="match status" value="1"/>
</dbReference>
<evidence type="ECO:0000313" key="9">
    <source>
        <dbReference type="Proteomes" id="UP000321436"/>
    </source>
</evidence>
<dbReference type="OrthoDB" id="5694214at2"/>
<dbReference type="InterPro" id="IPR033985">
    <property type="entry name" value="SusD-like_N"/>
</dbReference>
<dbReference type="InterPro" id="IPR012944">
    <property type="entry name" value="SusD_RagB_dom"/>
</dbReference>
<dbReference type="RefSeq" id="WP_146862960.1">
    <property type="nucleotide sequence ID" value="NZ_BKAU01000002.1"/>
</dbReference>
<dbReference type="InterPro" id="IPR011990">
    <property type="entry name" value="TPR-like_helical_dom_sf"/>
</dbReference>
<name>A0A512RLQ0_9BACT</name>
<evidence type="ECO:0000313" key="8">
    <source>
        <dbReference type="EMBL" id="GEP96616.1"/>
    </source>
</evidence>
<dbReference type="Proteomes" id="UP000321436">
    <property type="component" value="Unassembled WGS sequence"/>
</dbReference>
<evidence type="ECO:0000259" key="7">
    <source>
        <dbReference type="Pfam" id="PF14322"/>
    </source>
</evidence>
<evidence type="ECO:0000256" key="3">
    <source>
        <dbReference type="ARBA" id="ARBA00022729"/>
    </source>
</evidence>
<dbReference type="Pfam" id="PF07980">
    <property type="entry name" value="SusD_RagB"/>
    <property type="match status" value="1"/>
</dbReference>